<evidence type="ECO:0000313" key="1">
    <source>
        <dbReference type="EMBL" id="KAI3809400.1"/>
    </source>
</evidence>
<organism evidence="1 2">
    <name type="scientific">Smallanthus sonchifolius</name>
    <dbReference type="NCBI Taxonomy" id="185202"/>
    <lineage>
        <taxon>Eukaryota</taxon>
        <taxon>Viridiplantae</taxon>
        <taxon>Streptophyta</taxon>
        <taxon>Embryophyta</taxon>
        <taxon>Tracheophyta</taxon>
        <taxon>Spermatophyta</taxon>
        <taxon>Magnoliopsida</taxon>
        <taxon>eudicotyledons</taxon>
        <taxon>Gunneridae</taxon>
        <taxon>Pentapetalae</taxon>
        <taxon>asterids</taxon>
        <taxon>campanulids</taxon>
        <taxon>Asterales</taxon>
        <taxon>Asteraceae</taxon>
        <taxon>Asteroideae</taxon>
        <taxon>Heliantheae alliance</taxon>
        <taxon>Millerieae</taxon>
        <taxon>Smallanthus</taxon>
    </lineage>
</organism>
<dbReference type="Proteomes" id="UP001056120">
    <property type="component" value="Linkage Group LG08"/>
</dbReference>
<reference evidence="2" key="1">
    <citation type="journal article" date="2022" name="Mol. Ecol. Resour.">
        <title>The genomes of chicory, endive, great burdock and yacon provide insights into Asteraceae palaeo-polyploidization history and plant inulin production.</title>
        <authorList>
            <person name="Fan W."/>
            <person name="Wang S."/>
            <person name="Wang H."/>
            <person name="Wang A."/>
            <person name="Jiang F."/>
            <person name="Liu H."/>
            <person name="Zhao H."/>
            <person name="Xu D."/>
            <person name="Zhang Y."/>
        </authorList>
    </citation>
    <scope>NUCLEOTIDE SEQUENCE [LARGE SCALE GENOMIC DNA]</scope>
    <source>
        <strain evidence="2">cv. Yunnan</strain>
    </source>
</reference>
<name>A0ACB9IN25_9ASTR</name>
<proteinExistence type="predicted"/>
<reference evidence="1 2" key="2">
    <citation type="journal article" date="2022" name="Mol. Ecol. Resour.">
        <title>The genomes of chicory, endive, great burdock and yacon provide insights into Asteraceae paleo-polyploidization history and plant inulin production.</title>
        <authorList>
            <person name="Fan W."/>
            <person name="Wang S."/>
            <person name="Wang H."/>
            <person name="Wang A."/>
            <person name="Jiang F."/>
            <person name="Liu H."/>
            <person name="Zhao H."/>
            <person name="Xu D."/>
            <person name="Zhang Y."/>
        </authorList>
    </citation>
    <scope>NUCLEOTIDE SEQUENCE [LARGE SCALE GENOMIC DNA]</scope>
    <source>
        <strain evidence="2">cv. Yunnan</strain>
        <tissue evidence="1">Leaves</tissue>
    </source>
</reference>
<comment type="caution">
    <text evidence="1">The sequence shown here is derived from an EMBL/GenBank/DDBJ whole genome shotgun (WGS) entry which is preliminary data.</text>
</comment>
<accession>A0ACB9IN25</accession>
<gene>
    <name evidence="1" type="ORF">L1987_25372</name>
</gene>
<keyword evidence="2" id="KW-1185">Reference proteome</keyword>
<protein>
    <submittedName>
        <fullName evidence="1">Uncharacterized protein</fullName>
    </submittedName>
</protein>
<sequence length="198" mass="23105">MIEMYLYPTPALTHLKIELNNYHSRPEYEATYGTTGGQGFTTDEVKLVLFQFSLKGRAKQWFLSLPFASIATWAELQQHFLDEYFPPYKTNEARAIIKDFRQQSGEPFYEAFKRFKELLRNCPHHGIEKWELIQAFYDGLLPEDVRDVNSTSNGSFFSNHVDDDWDILERMAVTSKRQAQARRRAKTGASAKEVDYET</sequence>
<dbReference type="EMBL" id="CM042025">
    <property type="protein sequence ID" value="KAI3809400.1"/>
    <property type="molecule type" value="Genomic_DNA"/>
</dbReference>
<evidence type="ECO:0000313" key="2">
    <source>
        <dbReference type="Proteomes" id="UP001056120"/>
    </source>
</evidence>